<name>A0A1T5CTZ9_9SPHN</name>
<protein>
    <submittedName>
        <fullName evidence="1">Histidine kinase-, DNA gyrase B-, and HSP90-like ATPase</fullName>
    </submittedName>
</protein>
<dbReference type="GO" id="GO:0016301">
    <property type="term" value="F:kinase activity"/>
    <property type="evidence" value="ECO:0007669"/>
    <property type="project" value="UniProtKB-KW"/>
</dbReference>
<dbReference type="EMBL" id="FUYP01000011">
    <property type="protein sequence ID" value="SKB62952.1"/>
    <property type="molecule type" value="Genomic_DNA"/>
</dbReference>
<sequence length="656" mass="74119">MLLQHEARNVTPSGVMETARATVKATAKVFDMFATQIYADKYTAIVRELVANGIDAHTAAGKIETPVTVWLPDEFDPYLRVTDSGIGMSHEFMMTSYMAYTDGSTKDQSNDQIGGWGIGSKAPFSYTDQYVVVSTHDGICSVYSVYKDEDSIPAIALLSQEPTSAPNGVEVSFPVEVSDFGAFREAAEKVLPFFTPFPKVTNYSIEPVRYDQFGDGWGIINKTRTFHVVMGGVRYPVEVTKLPYELRSNNRLNPFFYCGLDLYVPIGSVSITPSRETLLYSDLTNQTIADKLEEIIDEVVASIPTMFDKEPSLWAATIAMHEEIGGEYHIGRGKLVTQYARWRGQEIKQYLTPPVMSGVEAWKFELSRRAHKVPPARWESHLSVTPYRIKYVIYDDLEPSSKNANIARIRHWAESNLYSGQEVLVLRGEKALEAYGNPQDVILTSDLPKPERARYASAQRTDARVFQYRQITKWGAKWRDHMEEIVMPHDGIVVVMENFGIPYSLQEQILSGLIPLDEIYFVNKGDAKAVKHFTPFEKAYKTAFARKLSEYPTLPQAKALLNDEHLRPLLRYVDRLPRAPKPNTPLGKIFALHEQYIKPAKGAPAVLQDAVTPKLPPRLNTERLANAFNTKQWRAKALLEANYLSEPLKQLLKEFI</sequence>
<keyword evidence="2" id="KW-1185">Reference proteome</keyword>
<dbReference type="InterPro" id="IPR036890">
    <property type="entry name" value="HATPase_C_sf"/>
</dbReference>
<proteinExistence type="predicted"/>
<gene>
    <name evidence="1" type="ORF">SAMN06295937_1011118</name>
</gene>
<evidence type="ECO:0000313" key="1">
    <source>
        <dbReference type="EMBL" id="SKB62952.1"/>
    </source>
</evidence>
<accession>A0A1T5CTZ9</accession>
<evidence type="ECO:0000313" key="2">
    <source>
        <dbReference type="Proteomes" id="UP000190044"/>
    </source>
</evidence>
<dbReference type="SUPFAM" id="SSF55874">
    <property type="entry name" value="ATPase domain of HSP90 chaperone/DNA topoisomerase II/histidine kinase"/>
    <property type="match status" value="1"/>
</dbReference>
<reference evidence="2" key="1">
    <citation type="submission" date="2017-02" db="EMBL/GenBank/DDBJ databases">
        <authorList>
            <person name="Varghese N."/>
            <person name="Submissions S."/>
        </authorList>
    </citation>
    <scope>NUCLEOTIDE SEQUENCE [LARGE SCALE GENOMIC DNA]</scope>
    <source>
        <strain evidence="2">R11H</strain>
    </source>
</reference>
<dbReference type="AlphaFoldDB" id="A0A1T5CTZ9"/>
<keyword evidence="1" id="KW-0418">Kinase</keyword>
<dbReference type="Proteomes" id="UP000190044">
    <property type="component" value="Unassembled WGS sequence"/>
</dbReference>
<keyword evidence="1" id="KW-0808">Transferase</keyword>
<dbReference type="RefSeq" id="WP_079638720.1">
    <property type="nucleotide sequence ID" value="NZ_FUYP01000011.1"/>
</dbReference>
<dbReference type="Gene3D" id="3.30.565.10">
    <property type="entry name" value="Histidine kinase-like ATPase, C-terminal domain"/>
    <property type="match status" value="1"/>
</dbReference>
<dbReference type="Pfam" id="PF13589">
    <property type="entry name" value="HATPase_c_3"/>
    <property type="match status" value="1"/>
</dbReference>
<dbReference type="OrthoDB" id="8430917at2"/>
<organism evidence="1 2">
    <name type="scientific">Sphingopyxis flava</name>
    <dbReference type="NCBI Taxonomy" id="1507287"/>
    <lineage>
        <taxon>Bacteria</taxon>
        <taxon>Pseudomonadati</taxon>
        <taxon>Pseudomonadota</taxon>
        <taxon>Alphaproteobacteria</taxon>
        <taxon>Sphingomonadales</taxon>
        <taxon>Sphingomonadaceae</taxon>
        <taxon>Sphingopyxis</taxon>
    </lineage>
</organism>